<dbReference type="PROSITE" id="PS50112">
    <property type="entry name" value="PAS"/>
    <property type="match status" value="1"/>
</dbReference>
<dbReference type="CDD" id="cd00130">
    <property type="entry name" value="PAS"/>
    <property type="match status" value="1"/>
</dbReference>
<dbReference type="Gene3D" id="3.30.450.20">
    <property type="entry name" value="PAS domain"/>
    <property type="match status" value="1"/>
</dbReference>
<dbReference type="PROSITE" id="PS01124">
    <property type="entry name" value="HTH_ARAC_FAMILY_2"/>
    <property type="match status" value="1"/>
</dbReference>
<dbReference type="Proteomes" id="UP000217507">
    <property type="component" value="Chromosome"/>
</dbReference>
<sequence length="277" mass="31955">MFSNQNISSTNTYSQSSLSEPVSLIQHLINQVKEAIFCLDYQGHFHYINDAACSLLGHSRQKLLNMTIDEVEMDFLPSSWSYYWQLLKQQTSLTFKKVCSSQEYQSIEVTIKSLEHGSEVLGCILAHTFSTKNPDISSDQGLYLDEKNQPVHPSNKSLSSADFYPNCVQIRPIFEFIEQNYHLPISLNDVAQAVGYSPAYLTNLVKRRTQLTIIDWILERKMLEARSLLINSDKSVTEIAMAVGFTDAYYFSRRFSQYHKLSPRSWRQKYQSLQTMN</sequence>
<evidence type="ECO:0000259" key="5">
    <source>
        <dbReference type="PROSITE" id="PS50112"/>
    </source>
</evidence>
<evidence type="ECO:0000256" key="3">
    <source>
        <dbReference type="ARBA" id="ARBA00023163"/>
    </source>
</evidence>
<accession>A0A1Z4KEI8</accession>
<keyword evidence="2" id="KW-0238">DNA-binding</keyword>
<evidence type="ECO:0000259" key="4">
    <source>
        <dbReference type="PROSITE" id="PS01124"/>
    </source>
</evidence>
<dbReference type="GO" id="GO:0043565">
    <property type="term" value="F:sequence-specific DNA binding"/>
    <property type="evidence" value="ECO:0007669"/>
    <property type="project" value="InterPro"/>
</dbReference>
<dbReference type="PANTHER" id="PTHR43280">
    <property type="entry name" value="ARAC-FAMILY TRANSCRIPTIONAL REGULATOR"/>
    <property type="match status" value="1"/>
</dbReference>
<dbReference type="SMART" id="SM00091">
    <property type="entry name" value="PAS"/>
    <property type="match status" value="1"/>
</dbReference>
<dbReference type="PROSITE" id="PS00041">
    <property type="entry name" value="HTH_ARAC_FAMILY_1"/>
    <property type="match status" value="1"/>
</dbReference>
<protein>
    <submittedName>
        <fullName evidence="6">Transcriptional regulator</fullName>
    </submittedName>
</protein>
<proteinExistence type="predicted"/>
<dbReference type="InterPro" id="IPR035965">
    <property type="entry name" value="PAS-like_dom_sf"/>
</dbReference>
<keyword evidence="1" id="KW-0805">Transcription regulation</keyword>
<reference evidence="6 7" key="1">
    <citation type="submission" date="2017-06" db="EMBL/GenBank/DDBJ databases">
        <title>Genome sequencing of cyanobaciteial culture collection at National Institute for Environmental Studies (NIES).</title>
        <authorList>
            <person name="Hirose Y."/>
            <person name="Shimura Y."/>
            <person name="Fujisawa T."/>
            <person name="Nakamura Y."/>
            <person name="Kawachi M."/>
        </authorList>
    </citation>
    <scope>NUCLEOTIDE SEQUENCE [LARGE SCALE GENOMIC DNA]</scope>
    <source>
        <strain evidence="6 7">NIES-23</strain>
    </source>
</reference>
<keyword evidence="3" id="KW-0804">Transcription</keyword>
<name>A0A1Z4KEI8_ANAVA</name>
<dbReference type="Pfam" id="PF13188">
    <property type="entry name" value="PAS_8"/>
    <property type="match status" value="1"/>
</dbReference>
<dbReference type="GO" id="GO:0003700">
    <property type="term" value="F:DNA-binding transcription factor activity"/>
    <property type="evidence" value="ECO:0007669"/>
    <property type="project" value="InterPro"/>
</dbReference>
<gene>
    <name evidence="6" type="ORF">NIES23_00450</name>
</gene>
<evidence type="ECO:0000313" key="6">
    <source>
        <dbReference type="EMBL" id="BAY67273.1"/>
    </source>
</evidence>
<dbReference type="AlphaFoldDB" id="A0A1Z4KEI8"/>
<dbReference type="PANTHER" id="PTHR43280:SF28">
    <property type="entry name" value="HTH-TYPE TRANSCRIPTIONAL ACTIVATOR RHAS"/>
    <property type="match status" value="1"/>
</dbReference>
<dbReference type="InterPro" id="IPR018060">
    <property type="entry name" value="HTH_AraC"/>
</dbReference>
<dbReference type="SMR" id="A0A1Z4KEI8"/>
<dbReference type="SUPFAM" id="SSF55785">
    <property type="entry name" value="PYP-like sensor domain (PAS domain)"/>
    <property type="match status" value="1"/>
</dbReference>
<organism evidence="6 7">
    <name type="scientific">Trichormus variabilis NIES-23</name>
    <dbReference type="NCBI Taxonomy" id="1973479"/>
    <lineage>
        <taxon>Bacteria</taxon>
        <taxon>Bacillati</taxon>
        <taxon>Cyanobacteriota</taxon>
        <taxon>Cyanophyceae</taxon>
        <taxon>Nostocales</taxon>
        <taxon>Nostocaceae</taxon>
        <taxon>Trichormus</taxon>
    </lineage>
</organism>
<dbReference type="InterPro" id="IPR000014">
    <property type="entry name" value="PAS"/>
</dbReference>
<dbReference type="Pfam" id="PF12833">
    <property type="entry name" value="HTH_18"/>
    <property type="match status" value="1"/>
</dbReference>
<dbReference type="InterPro" id="IPR009057">
    <property type="entry name" value="Homeodomain-like_sf"/>
</dbReference>
<dbReference type="SUPFAM" id="SSF46689">
    <property type="entry name" value="Homeodomain-like"/>
    <property type="match status" value="2"/>
</dbReference>
<feature type="domain" description="PAS" evidence="5">
    <location>
        <begin position="21"/>
        <end position="65"/>
    </location>
</feature>
<dbReference type="NCBIfam" id="TIGR00229">
    <property type="entry name" value="sensory_box"/>
    <property type="match status" value="1"/>
</dbReference>
<dbReference type="EMBL" id="AP018216">
    <property type="protein sequence ID" value="BAY67273.1"/>
    <property type="molecule type" value="Genomic_DNA"/>
</dbReference>
<evidence type="ECO:0000256" key="2">
    <source>
        <dbReference type="ARBA" id="ARBA00023125"/>
    </source>
</evidence>
<feature type="domain" description="HTH araC/xylS-type" evidence="4">
    <location>
        <begin position="171"/>
        <end position="269"/>
    </location>
</feature>
<evidence type="ECO:0000313" key="7">
    <source>
        <dbReference type="Proteomes" id="UP000217507"/>
    </source>
</evidence>
<dbReference type="InterPro" id="IPR018062">
    <property type="entry name" value="HTH_AraC-typ_CS"/>
</dbReference>
<evidence type="ECO:0000256" key="1">
    <source>
        <dbReference type="ARBA" id="ARBA00023015"/>
    </source>
</evidence>
<dbReference type="SMART" id="SM00342">
    <property type="entry name" value="HTH_ARAC"/>
    <property type="match status" value="1"/>
</dbReference>
<dbReference type="Gene3D" id="1.10.10.60">
    <property type="entry name" value="Homeodomain-like"/>
    <property type="match status" value="2"/>
</dbReference>